<evidence type="ECO:0000256" key="5">
    <source>
        <dbReference type="PIRSR" id="PIRSR600223-1"/>
    </source>
</evidence>
<organism evidence="8 9">
    <name type="scientific">Brachybacterium nesterenkovii</name>
    <dbReference type="NCBI Taxonomy" id="47847"/>
    <lineage>
        <taxon>Bacteria</taxon>
        <taxon>Bacillati</taxon>
        <taxon>Actinomycetota</taxon>
        <taxon>Actinomycetes</taxon>
        <taxon>Micrococcales</taxon>
        <taxon>Dermabacteraceae</taxon>
        <taxon>Brachybacterium</taxon>
    </lineage>
</organism>
<evidence type="ECO:0000313" key="8">
    <source>
        <dbReference type="EMBL" id="SLM89122.1"/>
    </source>
</evidence>
<keyword evidence="6" id="KW-1133">Transmembrane helix</keyword>
<dbReference type="Proteomes" id="UP000195981">
    <property type="component" value="Unassembled WGS sequence"/>
</dbReference>
<dbReference type="NCBIfam" id="TIGR02227">
    <property type="entry name" value="sigpep_I_bact"/>
    <property type="match status" value="1"/>
</dbReference>
<dbReference type="InterPro" id="IPR036286">
    <property type="entry name" value="LexA/Signal_pep-like_sf"/>
</dbReference>
<gene>
    <name evidence="8" type="ORF">FM110_03030</name>
</gene>
<protein>
    <recommendedName>
        <fullName evidence="6">Signal peptidase I</fullName>
        <ecNumber evidence="6">3.4.21.89</ecNumber>
    </recommendedName>
</protein>
<keyword evidence="3 6" id="KW-0645">Protease</keyword>
<reference evidence="8 9" key="1">
    <citation type="submission" date="2017-02" db="EMBL/GenBank/DDBJ databases">
        <authorList>
            <person name="Peterson S.W."/>
        </authorList>
    </citation>
    <scope>NUCLEOTIDE SEQUENCE [LARGE SCALE GENOMIC DNA]</scope>
    <source>
        <strain evidence="8 9">CIP104813</strain>
    </source>
</reference>
<dbReference type="GO" id="GO:0009003">
    <property type="term" value="F:signal peptidase activity"/>
    <property type="evidence" value="ECO:0007669"/>
    <property type="project" value="UniProtKB-EC"/>
</dbReference>
<dbReference type="CDD" id="cd06530">
    <property type="entry name" value="S26_SPase_I"/>
    <property type="match status" value="1"/>
</dbReference>
<feature type="transmembrane region" description="Helical" evidence="6">
    <location>
        <begin position="20"/>
        <end position="41"/>
    </location>
</feature>
<accession>A0A1X6WUX3</accession>
<evidence type="ECO:0000256" key="4">
    <source>
        <dbReference type="ARBA" id="ARBA00022801"/>
    </source>
</evidence>
<dbReference type="PROSITE" id="PS00501">
    <property type="entry name" value="SPASE_I_1"/>
    <property type="match status" value="1"/>
</dbReference>
<comment type="catalytic activity">
    <reaction evidence="6">
        <text>Cleavage of hydrophobic, N-terminal signal or leader sequences from secreted and periplasmic proteins.</text>
        <dbReference type="EC" id="3.4.21.89"/>
    </reaction>
</comment>
<dbReference type="Gene3D" id="2.10.109.10">
    <property type="entry name" value="Umud Fragment, subunit A"/>
    <property type="match status" value="1"/>
</dbReference>
<keyword evidence="6" id="KW-0812">Transmembrane</keyword>
<dbReference type="GO" id="GO:0004252">
    <property type="term" value="F:serine-type endopeptidase activity"/>
    <property type="evidence" value="ECO:0007669"/>
    <property type="project" value="InterPro"/>
</dbReference>
<feature type="active site" evidence="5">
    <location>
        <position position="51"/>
    </location>
</feature>
<comment type="subcellular location">
    <subcellularLocation>
        <location evidence="1">Cell membrane</location>
        <topology evidence="1">Single-pass type II membrane protein</topology>
    </subcellularLocation>
    <subcellularLocation>
        <location evidence="6">Membrane</location>
        <topology evidence="6">Single-pass type II membrane protein</topology>
    </subcellularLocation>
</comment>
<dbReference type="Pfam" id="PF10502">
    <property type="entry name" value="Peptidase_S26"/>
    <property type="match status" value="1"/>
</dbReference>
<evidence type="ECO:0000259" key="7">
    <source>
        <dbReference type="Pfam" id="PF10502"/>
    </source>
</evidence>
<keyword evidence="4 6" id="KW-0378">Hydrolase</keyword>
<evidence type="ECO:0000256" key="3">
    <source>
        <dbReference type="ARBA" id="ARBA00022670"/>
    </source>
</evidence>
<dbReference type="EMBL" id="FWFG01000027">
    <property type="protein sequence ID" value="SLM89122.1"/>
    <property type="molecule type" value="Genomic_DNA"/>
</dbReference>
<evidence type="ECO:0000256" key="2">
    <source>
        <dbReference type="ARBA" id="ARBA00009370"/>
    </source>
</evidence>
<dbReference type="PANTHER" id="PTHR43390:SF1">
    <property type="entry name" value="CHLOROPLAST PROCESSING PEPTIDASE"/>
    <property type="match status" value="1"/>
</dbReference>
<feature type="domain" description="Peptidase S26" evidence="7">
    <location>
        <begin position="23"/>
        <end position="188"/>
    </location>
</feature>
<dbReference type="SUPFAM" id="SSF51306">
    <property type="entry name" value="LexA/Signal peptidase"/>
    <property type="match status" value="1"/>
</dbReference>
<dbReference type="EC" id="3.4.21.89" evidence="6"/>
<keyword evidence="6" id="KW-0472">Membrane</keyword>
<dbReference type="PRINTS" id="PR00727">
    <property type="entry name" value="LEADERPTASE"/>
</dbReference>
<dbReference type="OrthoDB" id="9815782at2"/>
<feature type="active site" evidence="5">
    <location>
        <position position="98"/>
    </location>
</feature>
<dbReference type="InterPro" id="IPR019533">
    <property type="entry name" value="Peptidase_S26"/>
</dbReference>
<dbReference type="InterPro" id="IPR019756">
    <property type="entry name" value="Pept_S26A_signal_pept_1_Ser-AS"/>
</dbReference>
<evidence type="ECO:0000256" key="6">
    <source>
        <dbReference type="RuleBase" id="RU362042"/>
    </source>
</evidence>
<sequence>MTAPALRGEDEHAPRRRRPLRVAAVVVIAVLLGVLGVRHFVVQTFWVPSSSMAPTLEEGDVLLVDRTQRGTARRGEVVVFDGTGYFGPGEDGRRYWVKRVIGVGGDRVRCCDDAGRITVNGAVLDELYLAPGKAPSDVPFDVEVPDGAMFLLGDARADSADSRDHLGSPGGGMVPRERVVGEVTRIVWPLARSGQVPSIGSPG</sequence>
<dbReference type="AlphaFoldDB" id="A0A1X6WUX3"/>
<keyword evidence="9" id="KW-1185">Reference proteome</keyword>
<dbReference type="GO" id="GO:0006465">
    <property type="term" value="P:signal peptide processing"/>
    <property type="evidence" value="ECO:0007669"/>
    <property type="project" value="InterPro"/>
</dbReference>
<dbReference type="InterPro" id="IPR000223">
    <property type="entry name" value="Pept_S26A_signal_pept_1"/>
</dbReference>
<proteinExistence type="inferred from homology"/>
<evidence type="ECO:0000313" key="9">
    <source>
        <dbReference type="Proteomes" id="UP000195981"/>
    </source>
</evidence>
<dbReference type="GO" id="GO:0005886">
    <property type="term" value="C:plasma membrane"/>
    <property type="evidence" value="ECO:0007669"/>
    <property type="project" value="UniProtKB-SubCell"/>
</dbReference>
<dbReference type="RefSeq" id="WP_087102535.1">
    <property type="nucleotide sequence ID" value="NZ_FWFG01000027.1"/>
</dbReference>
<name>A0A1X6WUX3_9MICO</name>
<comment type="similarity">
    <text evidence="2 6">Belongs to the peptidase S26 family.</text>
</comment>
<evidence type="ECO:0000256" key="1">
    <source>
        <dbReference type="ARBA" id="ARBA00004401"/>
    </source>
</evidence>
<dbReference type="PANTHER" id="PTHR43390">
    <property type="entry name" value="SIGNAL PEPTIDASE I"/>
    <property type="match status" value="1"/>
</dbReference>